<evidence type="ECO:0000256" key="1">
    <source>
        <dbReference type="SAM" id="SignalP"/>
    </source>
</evidence>
<reference evidence="3 4" key="1">
    <citation type="submission" date="2018-12" db="EMBL/GenBank/DDBJ databases">
        <authorList>
            <consortium name="Pathogen Informatics"/>
        </authorList>
    </citation>
    <scope>NUCLEOTIDE SEQUENCE [LARGE SCALE GENOMIC DNA]</scope>
    <source>
        <strain evidence="3 4">NCTC13193</strain>
    </source>
</reference>
<protein>
    <submittedName>
        <fullName evidence="3">Fimbria A protein</fullName>
    </submittedName>
</protein>
<dbReference type="RefSeq" id="WP_141132902.1">
    <property type="nucleotide sequence ID" value="NZ_CAMISM010000006.1"/>
</dbReference>
<feature type="signal peptide" evidence="1">
    <location>
        <begin position="1"/>
        <end position="20"/>
    </location>
</feature>
<feature type="domain" description="Fimbrial-type adhesion" evidence="2">
    <location>
        <begin position="30"/>
        <end position="166"/>
    </location>
</feature>
<dbReference type="InterPro" id="IPR008966">
    <property type="entry name" value="Adhesion_dom_sf"/>
</dbReference>
<evidence type="ECO:0000313" key="4">
    <source>
        <dbReference type="Proteomes" id="UP000270487"/>
    </source>
</evidence>
<feature type="chain" id="PRO_5018605182" evidence="1">
    <location>
        <begin position="21"/>
        <end position="167"/>
    </location>
</feature>
<dbReference type="InterPro" id="IPR036937">
    <property type="entry name" value="Adhesion_dom_fimbrial_sf"/>
</dbReference>
<dbReference type="PANTHER" id="PTHR33420:SF26">
    <property type="entry name" value="FIMBRIAL SUBUNIT"/>
    <property type="match status" value="1"/>
</dbReference>
<dbReference type="Pfam" id="PF00419">
    <property type="entry name" value="Fimbrial"/>
    <property type="match status" value="1"/>
</dbReference>
<dbReference type="AlphaFoldDB" id="A0A3S4Z3Z0"/>
<dbReference type="Proteomes" id="UP000270487">
    <property type="component" value="Chromosome"/>
</dbReference>
<dbReference type="Gene3D" id="2.60.40.1090">
    <property type="entry name" value="Fimbrial-type adhesion domain"/>
    <property type="match status" value="1"/>
</dbReference>
<dbReference type="EMBL" id="LR134492">
    <property type="protein sequence ID" value="VEI74980.1"/>
    <property type="molecule type" value="Genomic_DNA"/>
</dbReference>
<gene>
    <name evidence="3" type="primary">smfA_13</name>
    <name evidence="3" type="ORF">NCTC13193_04808</name>
</gene>
<keyword evidence="1" id="KW-0732">Signal</keyword>
<name>A0A3S4Z3Z0_SERFO</name>
<organism evidence="3 4">
    <name type="scientific">Serratia fonticola</name>
    <dbReference type="NCBI Taxonomy" id="47917"/>
    <lineage>
        <taxon>Bacteria</taxon>
        <taxon>Pseudomonadati</taxon>
        <taxon>Pseudomonadota</taxon>
        <taxon>Gammaproteobacteria</taxon>
        <taxon>Enterobacterales</taxon>
        <taxon>Yersiniaceae</taxon>
        <taxon>Serratia</taxon>
    </lineage>
</organism>
<dbReference type="SUPFAM" id="SSF49401">
    <property type="entry name" value="Bacterial adhesins"/>
    <property type="match status" value="1"/>
</dbReference>
<dbReference type="InterPro" id="IPR000259">
    <property type="entry name" value="Adhesion_dom_fimbrial"/>
</dbReference>
<dbReference type="GO" id="GO:0043709">
    <property type="term" value="P:cell adhesion involved in single-species biofilm formation"/>
    <property type="evidence" value="ECO:0007669"/>
    <property type="project" value="TreeGrafter"/>
</dbReference>
<dbReference type="PANTHER" id="PTHR33420">
    <property type="entry name" value="FIMBRIAL SUBUNIT ELFA-RELATED"/>
    <property type="match status" value="1"/>
</dbReference>
<accession>A0A3S4Z3Z0</accession>
<sequence>MNKLIYLLLLAVSLVNMAKAEVVASSKTVFKGRITIATCNIVVGDDNQTVYLGEISTAELDSKGQSTPVPFTIRLYGCNTTDKVVKTMFDKTGRGASGTVIPVDGVSGVGLSLLDGAGNRLNFGQKSGGQKIQGGDNVLLYSAYMVKTGTVQPGNFARLLHYTLSYE</sequence>
<proteinExistence type="predicted"/>
<dbReference type="InterPro" id="IPR050263">
    <property type="entry name" value="Bact_Fimbrial_Adh_Pro"/>
</dbReference>
<evidence type="ECO:0000259" key="2">
    <source>
        <dbReference type="Pfam" id="PF00419"/>
    </source>
</evidence>
<dbReference type="GO" id="GO:0009289">
    <property type="term" value="C:pilus"/>
    <property type="evidence" value="ECO:0007669"/>
    <property type="project" value="InterPro"/>
</dbReference>
<evidence type="ECO:0000313" key="3">
    <source>
        <dbReference type="EMBL" id="VEI74980.1"/>
    </source>
</evidence>